<dbReference type="AlphaFoldDB" id="A0A9Q3P5U2"/>
<proteinExistence type="predicted"/>
<protein>
    <recommendedName>
        <fullName evidence="1">Reverse transcriptase Ty1/copia-type domain-containing protein</fullName>
    </recommendedName>
</protein>
<name>A0A9Q3P5U2_9BASI</name>
<reference evidence="2" key="1">
    <citation type="submission" date="2021-03" db="EMBL/GenBank/DDBJ databases">
        <title>Draft genome sequence of rust myrtle Austropuccinia psidii MF-1, a brazilian biotype.</title>
        <authorList>
            <person name="Quecine M.C."/>
            <person name="Pachon D.M.R."/>
            <person name="Bonatelli M.L."/>
            <person name="Correr F.H."/>
            <person name="Franceschini L.M."/>
            <person name="Leite T.F."/>
            <person name="Margarido G.R.A."/>
            <person name="Almeida C.A."/>
            <person name="Ferrarezi J.A."/>
            <person name="Labate C.A."/>
        </authorList>
    </citation>
    <scope>NUCLEOTIDE SEQUENCE</scope>
    <source>
        <strain evidence="2">MF-1</strain>
    </source>
</reference>
<evidence type="ECO:0000313" key="2">
    <source>
        <dbReference type="EMBL" id="MBW0549740.1"/>
    </source>
</evidence>
<dbReference type="EMBL" id="AVOT02055123">
    <property type="protein sequence ID" value="MBW0549740.1"/>
    <property type="molecule type" value="Genomic_DNA"/>
</dbReference>
<keyword evidence="3" id="KW-1185">Reference proteome</keyword>
<evidence type="ECO:0000259" key="1">
    <source>
        <dbReference type="Pfam" id="PF07727"/>
    </source>
</evidence>
<gene>
    <name evidence="2" type="ORF">O181_089455</name>
</gene>
<feature type="domain" description="Reverse transcriptase Ty1/copia-type" evidence="1">
    <location>
        <begin position="29"/>
        <end position="79"/>
    </location>
</feature>
<dbReference type="OrthoDB" id="4369552at2759"/>
<comment type="caution">
    <text evidence="2">The sequence shown here is derived from an EMBL/GenBank/DDBJ whole genome shotgun (WGS) entry which is preliminary data.</text>
</comment>
<organism evidence="2 3">
    <name type="scientific">Austropuccinia psidii MF-1</name>
    <dbReference type="NCBI Taxonomy" id="1389203"/>
    <lineage>
        <taxon>Eukaryota</taxon>
        <taxon>Fungi</taxon>
        <taxon>Dikarya</taxon>
        <taxon>Basidiomycota</taxon>
        <taxon>Pucciniomycotina</taxon>
        <taxon>Pucciniomycetes</taxon>
        <taxon>Pucciniales</taxon>
        <taxon>Sphaerophragmiaceae</taxon>
        <taxon>Austropuccinia</taxon>
    </lineage>
</organism>
<dbReference type="InterPro" id="IPR013103">
    <property type="entry name" value="RVT_2"/>
</dbReference>
<evidence type="ECO:0000313" key="3">
    <source>
        <dbReference type="Proteomes" id="UP000765509"/>
    </source>
</evidence>
<dbReference type="Pfam" id="PF07727">
    <property type="entry name" value="RVT_2"/>
    <property type="match status" value="1"/>
</dbReference>
<dbReference type="Proteomes" id="UP000765509">
    <property type="component" value="Unassembled WGS sequence"/>
</dbReference>
<sequence length="137" mass="15555">MCHEDSNHWKQGISQELRNMDKHGVLSPISNRKEIKALTTTWVFMKKTDENGYLTKYKATLCMRVFNQGEGIDYNDVFSLSAFCSHSVISINSKSNRSTFIVPSSMASLTEPYTAIVLRVIKLKTLTFSSSTHQSMH</sequence>
<accession>A0A9Q3P5U2</accession>